<keyword evidence="8 9" id="KW-0862">Zinc</keyword>
<evidence type="ECO:0000256" key="7">
    <source>
        <dbReference type="ARBA" id="ARBA00022801"/>
    </source>
</evidence>
<evidence type="ECO:0000256" key="5">
    <source>
        <dbReference type="ARBA" id="ARBA00022723"/>
    </source>
</evidence>
<keyword evidence="5 9" id="KW-0479">Metal-binding</keyword>
<accession>A0ABU8YQ51</accession>
<gene>
    <name evidence="9 10" type="primary">ybeY</name>
    <name evidence="10" type="ORF">WMG39_16945</name>
</gene>
<evidence type="ECO:0000256" key="1">
    <source>
        <dbReference type="ARBA" id="ARBA00010875"/>
    </source>
</evidence>
<dbReference type="InterPro" id="IPR002036">
    <property type="entry name" value="YbeY"/>
</dbReference>
<dbReference type="HAMAP" id="MF_00009">
    <property type="entry name" value="Endoribonucl_YbeY"/>
    <property type="match status" value="1"/>
</dbReference>
<keyword evidence="11" id="KW-1185">Reference proteome</keyword>
<evidence type="ECO:0000256" key="6">
    <source>
        <dbReference type="ARBA" id="ARBA00022759"/>
    </source>
</evidence>
<evidence type="ECO:0000256" key="8">
    <source>
        <dbReference type="ARBA" id="ARBA00022833"/>
    </source>
</evidence>
<keyword evidence="7 9" id="KW-0378">Hydrolase</keyword>
<evidence type="ECO:0000313" key="10">
    <source>
        <dbReference type="EMBL" id="MEK0186524.1"/>
    </source>
</evidence>
<name>A0ABU8YQ51_9CYAN</name>
<proteinExistence type="inferred from homology"/>
<dbReference type="PANTHER" id="PTHR46986">
    <property type="entry name" value="ENDORIBONUCLEASE YBEY, CHLOROPLASTIC"/>
    <property type="match status" value="1"/>
</dbReference>
<comment type="caution">
    <text evidence="10">The sequence shown here is derived from an EMBL/GenBank/DDBJ whole genome shotgun (WGS) entry which is preliminary data.</text>
</comment>
<evidence type="ECO:0000256" key="3">
    <source>
        <dbReference type="ARBA" id="ARBA00022552"/>
    </source>
</evidence>
<protein>
    <recommendedName>
        <fullName evidence="9">Endoribonuclease YbeY</fullName>
        <ecNumber evidence="9">3.1.-.-</ecNumber>
    </recommendedName>
</protein>
<dbReference type="PANTHER" id="PTHR46986:SF1">
    <property type="entry name" value="ENDORIBONUCLEASE YBEY, CHLOROPLASTIC"/>
    <property type="match status" value="1"/>
</dbReference>
<dbReference type="InterPro" id="IPR020549">
    <property type="entry name" value="YbeY_CS"/>
</dbReference>
<comment type="cofactor">
    <cofactor evidence="9">
        <name>Zn(2+)</name>
        <dbReference type="ChEBI" id="CHEBI:29105"/>
    </cofactor>
    <text evidence="9">Binds 1 zinc ion.</text>
</comment>
<dbReference type="Pfam" id="PF02130">
    <property type="entry name" value="YbeY"/>
    <property type="match status" value="1"/>
</dbReference>
<comment type="subcellular location">
    <subcellularLocation>
        <location evidence="9">Cytoplasm</location>
    </subcellularLocation>
</comment>
<dbReference type="RefSeq" id="WP_340518305.1">
    <property type="nucleotide sequence ID" value="NZ_JBBLXS010000226.1"/>
</dbReference>
<dbReference type="Proteomes" id="UP001384579">
    <property type="component" value="Unassembled WGS sequence"/>
</dbReference>
<feature type="binding site" evidence="9">
    <location>
        <position position="150"/>
    </location>
    <ligand>
        <name>Zn(2+)</name>
        <dbReference type="ChEBI" id="CHEBI:29105"/>
        <note>catalytic</note>
    </ligand>
</feature>
<dbReference type="EMBL" id="JBBLXS010000226">
    <property type="protein sequence ID" value="MEK0186524.1"/>
    <property type="molecule type" value="Genomic_DNA"/>
</dbReference>
<reference evidence="10 11" key="1">
    <citation type="journal article" date="2020" name="Harmful Algae">
        <title>Molecular and morphological characterization of a novel dihydroanatoxin-a producing Microcoleus species (cyanobacteria) from the Russian River, California, USA.</title>
        <authorList>
            <person name="Conklin K.Y."/>
            <person name="Stancheva R."/>
            <person name="Otten T.G."/>
            <person name="Fadness R."/>
            <person name="Boyer G.L."/>
            <person name="Read B."/>
            <person name="Zhang X."/>
            <person name="Sheath R.G."/>
        </authorList>
    </citation>
    <scope>NUCLEOTIDE SEQUENCE [LARGE SCALE GENOMIC DNA]</scope>
    <source>
        <strain evidence="10 11">PTRS2</strain>
    </source>
</reference>
<dbReference type="PROSITE" id="PS01306">
    <property type="entry name" value="UPF0054"/>
    <property type="match status" value="1"/>
</dbReference>
<keyword evidence="3 9" id="KW-0698">rRNA processing</keyword>
<dbReference type="NCBIfam" id="TIGR00043">
    <property type="entry name" value="rRNA maturation RNase YbeY"/>
    <property type="match status" value="1"/>
</dbReference>
<evidence type="ECO:0000313" key="11">
    <source>
        <dbReference type="Proteomes" id="UP001384579"/>
    </source>
</evidence>
<evidence type="ECO:0000256" key="4">
    <source>
        <dbReference type="ARBA" id="ARBA00022722"/>
    </source>
</evidence>
<keyword evidence="4 9" id="KW-0540">Nuclease</keyword>
<dbReference type="SUPFAM" id="SSF55486">
    <property type="entry name" value="Metalloproteases ('zincins'), catalytic domain"/>
    <property type="match status" value="1"/>
</dbReference>
<keyword evidence="2 9" id="KW-0690">Ribosome biogenesis</keyword>
<feature type="binding site" evidence="9">
    <location>
        <position position="144"/>
    </location>
    <ligand>
        <name>Zn(2+)</name>
        <dbReference type="ChEBI" id="CHEBI:29105"/>
        <note>catalytic</note>
    </ligand>
</feature>
<evidence type="ECO:0000256" key="2">
    <source>
        <dbReference type="ARBA" id="ARBA00022517"/>
    </source>
</evidence>
<comment type="function">
    <text evidence="9">Single strand-specific metallo-endoribonuclease involved in late-stage 70S ribosome quality control and in maturation of the 3' terminus of the 16S rRNA.</text>
</comment>
<evidence type="ECO:0000256" key="9">
    <source>
        <dbReference type="HAMAP-Rule" id="MF_00009"/>
    </source>
</evidence>
<feature type="binding site" evidence="9">
    <location>
        <position position="140"/>
    </location>
    <ligand>
        <name>Zn(2+)</name>
        <dbReference type="ChEBI" id="CHEBI:29105"/>
        <note>catalytic</note>
    </ligand>
</feature>
<comment type="similarity">
    <text evidence="1 9">Belongs to the endoribonuclease YbeY family.</text>
</comment>
<dbReference type="InterPro" id="IPR023091">
    <property type="entry name" value="MetalPrtase_cat_dom_sf_prd"/>
</dbReference>
<dbReference type="Gene3D" id="3.40.390.30">
    <property type="entry name" value="Metalloproteases ('zincins'), catalytic domain"/>
    <property type="match status" value="1"/>
</dbReference>
<dbReference type="EC" id="3.1.-.-" evidence="9"/>
<sequence>MIIEVNVEDCYGLAQQSADNSQEPQSAASGEIAAETWETWFGVWLENQHEDVPAAPGYEVSLRLTGDEEMQSLNSQYRHQDRSTDVLAFAALEVECPGLDEMSSEPLYLGDIVISIDTANRQAQQQGHPLKTELAWLAAHGFLHLLGWDHPDEESLIQMLDRQETLLQAIDIVIQTPLEEFEIG</sequence>
<keyword evidence="9" id="KW-0963">Cytoplasm</keyword>
<organism evidence="10 11">
    <name type="scientific">Microcoleus anatoxicus PTRS2</name>
    <dbReference type="NCBI Taxonomy" id="2705321"/>
    <lineage>
        <taxon>Bacteria</taxon>
        <taxon>Bacillati</taxon>
        <taxon>Cyanobacteriota</taxon>
        <taxon>Cyanophyceae</taxon>
        <taxon>Oscillatoriophycideae</taxon>
        <taxon>Oscillatoriales</taxon>
        <taxon>Microcoleaceae</taxon>
        <taxon>Microcoleus</taxon>
        <taxon>Microcoleus anatoxicus</taxon>
    </lineage>
</organism>
<keyword evidence="6 9" id="KW-0255">Endonuclease</keyword>